<dbReference type="Pfam" id="PF14670">
    <property type="entry name" value="FXa_inhibition"/>
    <property type="match status" value="1"/>
</dbReference>
<evidence type="ECO:0000313" key="19">
    <source>
        <dbReference type="EMBL" id="KAF3848862.1"/>
    </source>
</evidence>
<dbReference type="GO" id="GO:0017147">
    <property type="term" value="F:Wnt-protein binding"/>
    <property type="evidence" value="ECO:0007669"/>
    <property type="project" value="TreeGrafter"/>
</dbReference>
<dbReference type="PROSITE" id="PS50088">
    <property type="entry name" value="ANK_REPEAT"/>
    <property type="match status" value="2"/>
</dbReference>
<dbReference type="InterPro" id="IPR002172">
    <property type="entry name" value="LDrepeatLR_classA_rpt"/>
</dbReference>
<keyword evidence="2 13" id="KW-0245">EGF-like domain</keyword>
<dbReference type="SUPFAM" id="SSF63825">
    <property type="entry name" value="YWTD domain"/>
    <property type="match status" value="2"/>
</dbReference>
<dbReference type="Gene3D" id="2.120.10.30">
    <property type="entry name" value="TolB, C-terminal domain"/>
    <property type="match status" value="2"/>
</dbReference>
<dbReference type="Gene3D" id="4.10.400.10">
    <property type="entry name" value="Low-density Lipoprotein Receptor"/>
    <property type="match status" value="1"/>
</dbReference>
<dbReference type="CDD" id="cd00112">
    <property type="entry name" value="LDLa"/>
    <property type="match status" value="1"/>
</dbReference>
<feature type="disulfide bond" evidence="13">
    <location>
        <begin position="952"/>
        <end position="961"/>
    </location>
</feature>
<feature type="transmembrane region" description="Helical" evidence="17">
    <location>
        <begin position="839"/>
        <end position="859"/>
    </location>
</feature>
<feature type="repeat" description="ANK" evidence="12">
    <location>
        <begin position="1176"/>
        <end position="1208"/>
    </location>
</feature>
<dbReference type="Gene3D" id="1.25.40.20">
    <property type="entry name" value="Ankyrin repeat-containing domain"/>
    <property type="match status" value="1"/>
</dbReference>
<feature type="region of interest" description="Disordered" evidence="16">
    <location>
        <begin position="1027"/>
        <end position="1139"/>
    </location>
</feature>
<keyword evidence="20" id="KW-1185">Reference proteome</keyword>
<feature type="transmembrane region" description="Helical" evidence="17">
    <location>
        <begin position="973"/>
        <end position="992"/>
    </location>
</feature>
<feature type="repeat" description="ANK" evidence="12">
    <location>
        <begin position="1209"/>
        <end position="1241"/>
    </location>
</feature>
<feature type="compositionally biased region" description="Acidic residues" evidence="16">
    <location>
        <begin position="1302"/>
        <end position="1316"/>
    </location>
</feature>
<dbReference type="OrthoDB" id="8831087at2759"/>
<evidence type="ECO:0000256" key="10">
    <source>
        <dbReference type="ARBA" id="ARBA00023170"/>
    </source>
</evidence>
<dbReference type="Gene3D" id="2.10.25.10">
    <property type="entry name" value="Laminin"/>
    <property type="match status" value="2"/>
</dbReference>
<dbReference type="InterPro" id="IPR000742">
    <property type="entry name" value="EGF"/>
</dbReference>
<dbReference type="PANTHER" id="PTHR46513">
    <property type="entry name" value="VITELLOGENIN RECEPTOR-LIKE PROTEIN-RELATED-RELATED"/>
    <property type="match status" value="1"/>
</dbReference>
<keyword evidence="5" id="KW-0732">Signal</keyword>
<dbReference type="GO" id="GO:0042813">
    <property type="term" value="F:Wnt receptor activity"/>
    <property type="evidence" value="ECO:0007669"/>
    <property type="project" value="TreeGrafter"/>
</dbReference>
<dbReference type="PROSITE" id="PS50297">
    <property type="entry name" value="ANK_REP_REGION"/>
    <property type="match status" value="2"/>
</dbReference>
<evidence type="ECO:0000256" key="2">
    <source>
        <dbReference type="ARBA" id="ARBA00022536"/>
    </source>
</evidence>
<accession>A0A7J5YH82</accession>
<evidence type="ECO:0000259" key="18">
    <source>
        <dbReference type="PROSITE" id="PS50026"/>
    </source>
</evidence>
<evidence type="ECO:0000256" key="11">
    <source>
        <dbReference type="ARBA" id="ARBA00023180"/>
    </source>
</evidence>
<evidence type="ECO:0000256" key="6">
    <source>
        <dbReference type="ARBA" id="ARBA00022737"/>
    </source>
</evidence>
<feature type="domain" description="EGF-like" evidence="18">
    <location>
        <begin position="28"/>
        <end position="69"/>
    </location>
</feature>
<feature type="region of interest" description="Disordered" evidence="16">
    <location>
        <begin position="765"/>
        <end position="799"/>
    </location>
</feature>
<dbReference type="SMART" id="SM00248">
    <property type="entry name" value="ANK"/>
    <property type="match status" value="3"/>
</dbReference>
<comment type="caution">
    <text evidence="13">Lacks conserved residue(s) required for the propagation of feature annotation.</text>
</comment>
<dbReference type="InterPro" id="IPR036770">
    <property type="entry name" value="Ankyrin_rpt-contain_sf"/>
</dbReference>
<comment type="caution">
    <text evidence="19">The sequence shown here is derived from an EMBL/GenBank/DDBJ whole genome shotgun (WGS) entry which is preliminary data.</text>
</comment>
<evidence type="ECO:0000256" key="7">
    <source>
        <dbReference type="ARBA" id="ARBA00022989"/>
    </source>
</evidence>
<evidence type="ECO:0000256" key="12">
    <source>
        <dbReference type="PROSITE-ProRule" id="PRU00023"/>
    </source>
</evidence>
<dbReference type="SMART" id="SM00179">
    <property type="entry name" value="EGF_CA"/>
    <property type="match status" value="2"/>
</dbReference>
<dbReference type="InterPro" id="IPR050778">
    <property type="entry name" value="Cueball_EGF_LRP_Nidogen"/>
</dbReference>
<dbReference type="SUPFAM" id="SSF57196">
    <property type="entry name" value="EGF/Laminin"/>
    <property type="match status" value="2"/>
</dbReference>
<dbReference type="SUPFAM" id="SSF48403">
    <property type="entry name" value="Ankyrin repeat"/>
    <property type="match status" value="1"/>
</dbReference>
<evidence type="ECO:0000256" key="13">
    <source>
        <dbReference type="PROSITE-ProRule" id="PRU00076"/>
    </source>
</evidence>
<evidence type="ECO:0000256" key="9">
    <source>
        <dbReference type="ARBA" id="ARBA00023157"/>
    </source>
</evidence>
<keyword evidence="4 17" id="KW-0812">Transmembrane</keyword>
<keyword evidence="3" id="KW-0254">Endocytosis</keyword>
<feature type="repeat" description="LDL-receptor class B" evidence="15">
    <location>
        <begin position="189"/>
        <end position="232"/>
    </location>
</feature>
<dbReference type="PROSITE" id="PS00010">
    <property type="entry name" value="ASX_HYDROXYL"/>
    <property type="match status" value="1"/>
</dbReference>
<evidence type="ECO:0000256" key="15">
    <source>
        <dbReference type="PROSITE-ProRule" id="PRU00461"/>
    </source>
</evidence>
<dbReference type="SMART" id="SM00181">
    <property type="entry name" value="EGF"/>
    <property type="match status" value="5"/>
</dbReference>
<protein>
    <recommendedName>
        <fullName evidence="18">EGF-like domain-containing protein</fullName>
    </recommendedName>
</protein>
<keyword evidence="7 17" id="KW-1133">Transmembrane helix</keyword>
<dbReference type="InterPro" id="IPR002110">
    <property type="entry name" value="Ankyrin_rpt"/>
</dbReference>
<feature type="compositionally biased region" description="Basic and acidic residues" evidence="16">
    <location>
        <begin position="1284"/>
        <end position="1301"/>
    </location>
</feature>
<evidence type="ECO:0000256" key="4">
    <source>
        <dbReference type="ARBA" id="ARBA00022692"/>
    </source>
</evidence>
<keyword evidence="9 13" id="KW-1015">Disulfide bond</keyword>
<dbReference type="InterPro" id="IPR000152">
    <property type="entry name" value="EGF-type_Asp/Asn_hydroxyl_site"/>
</dbReference>
<feature type="domain" description="EGF-like" evidence="18">
    <location>
        <begin position="794"/>
        <end position="830"/>
    </location>
</feature>
<dbReference type="GO" id="GO:0005886">
    <property type="term" value="C:plasma membrane"/>
    <property type="evidence" value="ECO:0007669"/>
    <property type="project" value="TreeGrafter"/>
</dbReference>
<feature type="domain" description="EGF-like" evidence="18">
    <location>
        <begin position="923"/>
        <end position="962"/>
    </location>
</feature>
<dbReference type="InterPro" id="IPR009030">
    <property type="entry name" value="Growth_fac_rcpt_cys_sf"/>
</dbReference>
<dbReference type="PROSITE" id="PS50068">
    <property type="entry name" value="LDLRA_2"/>
    <property type="match status" value="1"/>
</dbReference>
<reference evidence="19 20" key="1">
    <citation type="submission" date="2020-03" db="EMBL/GenBank/DDBJ databases">
        <title>Dissostichus mawsoni Genome sequencing and assembly.</title>
        <authorList>
            <person name="Park H."/>
        </authorList>
    </citation>
    <scope>NUCLEOTIDE SEQUENCE [LARGE SCALE GENOMIC DNA]</scope>
    <source>
        <strain evidence="19">DM0001</strain>
        <tissue evidence="19">Muscle</tissue>
    </source>
</reference>
<dbReference type="SMART" id="SM00135">
    <property type="entry name" value="LY"/>
    <property type="match status" value="8"/>
</dbReference>
<dbReference type="PROSITE" id="PS50026">
    <property type="entry name" value="EGF_3"/>
    <property type="match status" value="3"/>
</dbReference>
<dbReference type="FunFam" id="2.120.10.30:FF:000241">
    <property type="entry name" value="Low-density lipoprotein receptor-related protein 6"/>
    <property type="match status" value="1"/>
</dbReference>
<keyword evidence="12" id="KW-0040">ANK repeat</keyword>
<dbReference type="GO" id="GO:0005509">
    <property type="term" value="F:calcium ion binding"/>
    <property type="evidence" value="ECO:0007669"/>
    <property type="project" value="InterPro"/>
</dbReference>
<sequence length="1316" mass="141899">MPFSPSFLQRCYCAAGFRLQSSALYCVEIDECNTVLQAVCKHTCLNTQGSYVCSCFPGFYLEPDNKSCKTRDEPLLLASVQSELLLQGVHSSTLRLLSSANRPVFSLDYHWAKQRVYWLSPTTRASAGVKSDSIAVDWIGKNLYWVDGLVGQILAVKLSDTPVTSQDYTVVLGEDLEQPSSLVLLPHRGMMLWSEIGSTPQIERSGMDGSKRKVVVSQGLSWPIGLAYDLLDNRVYWADEKMRCIGSTSLDGENFKILQLDETPSPFSVAIFNDRVYWSDTKRRTIRSADKNTGKDQKVLLKRPGQPFGLKLMHALSQPDISSPCEQRHCSHLCLLAPATRPSGPPTAVCRCPKGLLLSKDKKTCSLPADSTFIMLLSRTTVYQVHLNSMRREGIALKKMPNGRVLALPGVTEASALDVSIQELSVFVADAGQGSVDVLKLSGSTSRQGLIPTGQILKLVVGIISYPKEIATPKLFYLFNLKSACHSLVKCIPKTSPSHKDDAVTALAVDWVTSNLYWSSISRPDLHVTSRKDAYTTSLLQGSLKGTTSIALHPPSGLLCYTAFVVAGGKSQAEVNCAWMDGRHKAVLWRRSSIPTSLVFSHQDPNRVYWADTGEGVISSIGVDGTGYKQYNTGPGLLISFTYTENILLWVSQDKDVTKLWFSDGLQPNQMWFETKTSLVEVKAYSNDSQYGTNSCSKNNRGCVHLCLPYPGGNTCKCGRGFYGASCTPLPACPSGEESCFDGSKCFSKFCDGHVDCPDQSDEQDCPNPNSASPGSKSSNVRPLPKAKQNSVPSIKSPLRPLCSSHGSCITEGETGRCQCEDGYKGESCQEAETGKSHVGIILGVFCLLAALMSVGFLYNRRRQVRNTWVTIRSRSSEKETLMANMGLPCEHYDSDCEGSPSTCHTSTMTSFPLPQPRGIDLSLPTCGEIQCSDHGSCLSEPGGGTGFVCSCDLGYQGEACEDTVNGALSLPLTLSVLAVIFGVLMVAFFVAKIRQKQKKRNRKQQAAKQGYNIVVGYCCVVKMATPRRSSQQQQPNSPLSSPPRGSSRPATPPGCPAAPTDDATSLSRRAALDNQADGEAAPSSPTASPALALSASSSTSTSSSASSPTTTEGSGSSPGSTPDSGSGDASSSSSSGGGSNGAFRDLFEACRNGDVSRVKKLVDALNVNAKDMAGRKSTPLHFAAGFGRRDVVDHLLQMGANVHARDDGGLIPLHNACSFGHSEVVSLLLCQGADPNARDNWNYTPLHEASIKGKIDVCIGAAGGSLESGASNRGGAAGEEEEERHVKQDMQRSKVEKKEEVQEEQFMEQHQEEED</sequence>
<dbReference type="PANTHER" id="PTHR46513:SF13">
    <property type="entry name" value="EGF-LIKE DOMAIN-CONTAINING PROTEIN"/>
    <property type="match status" value="1"/>
</dbReference>
<feature type="repeat" description="LDL-receptor class B" evidence="15">
    <location>
        <begin position="233"/>
        <end position="275"/>
    </location>
</feature>
<dbReference type="SUPFAM" id="SSF57424">
    <property type="entry name" value="LDL receptor-like module"/>
    <property type="match status" value="1"/>
</dbReference>
<dbReference type="SUPFAM" id="SSF57184">
    <property type="entry name" value="Growth factor receptor domain"/>
    <property type="match status" value="1"/>
</dbReference>
<dbReference type="InterPro" id="IPR036055">
    <property type="entry name" value="LDL_receptor-like_sf"/>
</dbReference>
<dbReference type="EMBL" id="JAAKFY010000012">
    <property type="protein sequence ID" value="KAF3848862.1"/>
    <property type="molecule type" value="Genomic_DNA"/>
</dbReference>
<proteinExistence type="predicted"/>
<feature type="compositionally biased region" description="Low complexity" evidence="16">
    <location>
        <begin position="1079"/>
        <end position="1135"/>
    </location>
</feature>
<keyword evidence="6" id="KW-0677">Repeat</keyword>
<dbReference type="PROSITE" id="PS51120">
    <property type="entry name" value="LDLRB"/>
    <property type="match status" value="2"/>
</dbReference>
<feature type="disulfide bond" evidence="14">
    <location>
        <begin position="751"/>
        <end position="766"/>
    </location>
</feature>
<dbReference type="GO" id="GO:0060070">
    <property type="term" value="P:canonical Wnt signaling pathway"/>
    <property type="evidence" value="ECO:0007669"/>
    <property type="project" value="TreeGrafter"/>
</dbReference>
<dbReference type="FunFam" id="2.10.25.10:FF:000010">
    <property type="entry name" value="Pro-epidermal growth factor"/>
    <property type="match status" value="1"/>
</dbReference>
<feature type="compositionally biased region" description="Polar residues" evidence="16">
    <location>
        <begin position="767"/>
        <end position="781"/>
    </location>
</feature>
<dbReference type="GO" id="GO:0006897">
    <property type="term" value="P:endocytosis"/>
    <property type="evidence" value="ECO:0007669"/>
    <property type="project" value="UniProtKB-KW"/>
</dbReference>
<organism evidence="19 20">
    <name type="scientific">Dissostichus mawsoni</name>
    <name type="common">Antarctic cod</name>
    <dbReference type="NCBI Taxonomy" id="36200"/>
    <lineage>
        <taxon>Eukaryota</taxon>
        <taxon>Metazoa</taxon>
        <taxon>Chordata</taxon>
        <taxon>Craniata</taxon>
        <taxon>Vertebrata</taxon>
        <taxon>Euteleostomi</taxon>
        <taxon>Actinopterygii</taxon>
        <taxon>Neopterygii</taxon>
        <taxon>Teleostei</taxon>
        <taxon>Neoteleostei</taxon>
        <taxon>Acanthomorphata</taxon>
        <taxon>Eupercaria</taxon>
        <taxon>Perciformes</taxon>
        <taxon>Notothenioidei</taxon>
        <taxon>Nototheniidae</taxon>
        <taxon>Dissostichus</taxon>
    </lineage>
</organism>
<dbReference type="InterPro" id="IPR018097">
    <property type="entry name" value="EGF_Ca-bd_CS"/>
</dbReference>
<gene>
    <name evidence="19" type="ORF">F7725_015359</name>
</gene>
<dbReference type="PROSITE" id="PS01187">
    <property type="entry name" value="EGF_CA"/>
    <property type="match status" value="1"/>
</dbReference>
<evidence type="ECO:0000256" key="14">
    <source>
        <dbReference type="PROSITE-ProRule" id="PRU00124"/>
    </source>
</evidence>
<evidence type="ECO:0000313" key="20">
    <source>
        <dbReference type="Proteomes" id="UP000518266"/>
    </source>
</evidence>
<dbReference type="InterPro" id="IPR000033">
    <property type="entry name" value="LDLR_classB_rpt"/>
</dbReference>
<evidence type="ECO:0000256" key="17">
    <source>
        <dbReference type="SAM" id="Phobius"/>
    </source>
</evidence>
<keyword evidence="8 17" id="KW-0472">Membrane</keyword>
<feature type="disulfide bond" evidence="13">
    <location>
        <begin position="820"/>
        <end position="829"/>
    </location>
</feature>
<dbReference type="InterPro" id="IPR001881">
    <property type="entry name" value="EGF-like_Ca-bd_dom"/>
</dbReference>
<keyword evidence="11" id="KW-0325">Glycoprotein</keyword>
<feature type="compositionally biased region" description="Low complexity" evidence="16">
    <location>
        <begin position="1027"/>
        <end position="1050"/>
    </location>
</feature>
<evidence type="ECO:0000256" key="8">
    <source>
        <dbReference type="ARBA" id="ARBA00023136"/>
    </source>
</evidence>
<dbReference type="Pfam" id="PF12796">
    <property type="entry name" value="Ank_2"/>
    <property type="match status" value="1"/>
</dbReference>
<dbReference type="Proteomes" id="UP000518266">
    <property type="component" value="Unassembled WGS sequence"/>
</dbReference>
<dbReference type="SMART" id="SM00192">
    <property type="entry name" value="LDLa"/>
    <property type="match status" value="1"/>
</dbReference>
<evidence type="ECO:0000256" key="3">
    <source>
        <dbReference type="ARBA" id="ARBA00022583"/>
    </source>
</evidence>
<comment type="subcellular location">
    <subcellularLocation>
        <location evidence="1">Membrane</location>
        <topology evidence="1">Single-pass membrane protein</topology>
    </subcellularLocation>
</comment>
<dbReference type="PROSITE" id="PS00022">
    <property type="entry name" value="EGF_1"/>
    <property type="match status" value="3"/>
</dbReference>
<dbReference type="InterPro" id="IPR011042">
    <property type="entry name" value="6-blade_b-propeller_TolB-like"/>
</dbReference>
<dbReference type="Pfam" id="PF23106">
    <property type="entry name" value="EGF_Teneurin"/>
    <property type="match status" value="1"/>
</dbReference>
<feature type="region of interest" description="Disordered" evidence="16">
    <location>
        <begin position="1269"/>
        <end position="1316"/>
    </location>
</feature>
<evidence type="ECO:0000256" key="1">
    <source>
        <dbReference type="ARBA" id="ARBA00004167"/>
    </source>
</evidence>
<name>A0A7J5YH82_DISMA</name>
<dbReference type="PROSITE" id="PS01186">
    <property type="entry name" value="EGF_2"/>
    <property type="match status" value="4"/>
</dbReference>
<keyword evidence="10" id="KW-0675">Receptor</keyword>
<dbReference type="PRINTS" id="PR01415">
    <property type="entry name" value="ANKYRIN"/>
</dbReference>
<evidence type="ECO:0000256" key="5">
    <source>
        <dbReference type="ARBA" id="ARBA00022729"/>
    </source>
</evidence>
<evidence type="ECO:0000256" key="16">
    <source>
        <dbReference type="SAM" id="MobiDB-lite"/>
    </source>
</evidence>